<evidence type="ECO:0000256" key="2">
    <source>
        <dbReference type="ARBA" id="ARBA00022448"/>
    </source>
</evidence>
<protein>
    <submittedName>
        <fullName evidence="14">TonB-dependent receptor</fullName>
    </submittedName>
</protein>
<dbReference type="Proteomes" id="UP000617634">
    <property type="component" value="Unassembled WGS sequence"/>
</dbReference>
<evidence type="ECO:0000256" key="8">
    <source>
        <dbReference type="ARBA" id="ARBA00023077"/>
    </source>
</evidence>
<gene>
    <name evidence="14" type="ORF">I5E68_00540</name>
</gene>
<keyword evidence="6" id="KW-0408">Iron</keyword>
<keyword evidence="8 12" id="KW-0798">TonB box</keyword>
<comment type="subcellular location">
    <subcellularLocation>
        <location evidence="1 11">Cell outer membrane</location>
        <topology evidence="1 11">Multi-pass membrane protein</topology>
    </subcellularLocation>
</comment>
<keyword evidence="3 11" id="KW-1134">Transmembrane beta strand</keyword>
<keyword evidence="2 11" id="KW-0813">Transport</keyword>
<keyword evidence="15" id="KW-1185">Reference proteome</keyword>
<evidence type="ECO:0000256" key="7">
    <source>
        <dbReference type="ARBA" id="ARBA00023065"/>
    </source>
</evidence>
<dbReference type="Gene3D" id="2.40.170.20">
    <property type="entry name" value="TonB-dependent receptor, beta-barrel domain"/>
    <property type="match status" value="1"/>
</dbReference>
<evidence type="ECO:0000256" key="10">
    <source>
        <dbReference type="ARBA" id="ARBA00023237"/>
    </source>
</evidence>
<evidence type="ECO:0000256" key="6">
    <source>
        <dbReference type="ARBA" id="ARBA00023004"/>
    </source>
</evidence>
<dbReference type="PROSITE" id="PS52016">
    <property type="entry name" value="TONB_DEPENDENT_REC_3"/>
    <property type="match status" value="1"/>
</dbReference>
<name>A0A931H8S6_9SPHN</name>
<dbReference type="EMBL" id="JADZGI010000001">
    <property type="protein sequence ID" value="MBH0111436.1"/>
    <property type="molecule type" value="Genomic_DNA"/>
</dbReference>
<dbReference type="Pfam" id="PF00593">
    <property type="entry name" value="TonB_dep_Rec_b-barrel"/>
    <property type="match status" value="1"/>
</dbReference>
<keyword evidence="4" id="KW-0410">Iron transport</keyword>
<evidence type="ECO:0000256" key="11">
    <source>
        <dbReference type="PROSITE-ProRule" id="PRU01360"/>
    </source>
</evidence>
<keyword evidence="7" id="KW-0406">Ion transport</keyword>
<dbReference type="Pfam" id="PF07715">
    <property type="entry name" value="Plug"/>
    <property type="match status" value="1"/>
</dbReference>
<dbReference type="GO" id="GO:0009279">
    <property type="term" value="C:cell outer membrane"/>
    <property type="evidence" value="ECO:0007669"/>
    <property type="project" value="UniProtKB-SubCell"/>
</dbReference>
<dbReference type="Gene3D" id="3.55.50.30">
    <property type="match status" value="1"/>
</dbReference>
<evidence type="ECO:0000313" key="15">
    <source>
        <dbReference type="Proteomes" id="UP000617634"/>
    </source>
</evidence>
<dbReference type="PANTHER" id="PTHR32552:SF81">
    <property type="entry name" value="TONB-DEPENDENT OUTER MEMBRANE RECEPTOR"/>
    <property type="match status" value="1"/>
</dbReference>
<dbReference type="PANTHER" id="PTHR32552">
    <property type="entry name" value="FERRICHROME IRON RECEPTOR-RELATED"/>
    <property type="match status" value="1"/>
</dbReference>
<dbReference type="SMART" id="SM00965">
    <property type="entry name" value="STN"/>
    <property type="match status" value="1"/>
</dbReference>
<dbReference type="AlphaFoldDB" id="A0A931H8S6"/>
<evidence type="ECO:0000259" key="13">
    <source>
        <dbReference type="SMART" id="SM00965"/>
    </source>
</evidence>
<evidence type="ECO:0000256" key="9">
    <source>
        <dbReference type="ARBA" id="ARBA00023136"/>
    </source>
</evidence>
<keyword evidence="9 11" id="KW-0472">Membrane</keyword>
<evidence type="ECO:0000256" key="12">
    <source>
        <dbReference type="RuleBase" id="RU003357"/>
    </source>
</evidence>
<evidence type="ECO:0000313" key="14">
    <source>
        <dbReference type="EMBL" id="MBH0111436.1"/>
    </source>
</evidence>
<comment type="similarity">
    <text evidence="11 12">Belongs to the TonB-dependent receptor family.</text>
</comment>
<sequence length="700" mass="74797">MPEAALADTTNEAEQRFDIPAGPLRLALLTFARQSGMQILFAPELVANRTGPGLHASCGRQVALERILAGSGFAVRRLGPDAVMIVAGSRHAAKARETATAVQGEPKRDIMVTAFKYPTILAESAADLSVMPGASLARREIRDLRELASATPSLAMSEASSGAQRLTIRGVYGRGEATVGVYYGDAPVTGPSGTTFDPGWITPDQELVDIDRIELLRGPQGTLYGASSMGGTLRIHFNRPDPAAAAAQVHTGLATTRGGGAGYNASAMLNLPLAKDRLAVRAVGYTRRIGGYIDQPLVAQENLGATDRIGGRLALEWKPGPDVTLRVSGLRQASRIDAGRFWNDEAGLYLSDVPVRMPNENTLTLGNAVLEVMTDWGMLTASGTLYRWNVTRQSDFSDVIAGQVDSPAACSRYNALPAGGTCDAAQWAAYEAYASSRLPALLYQPMHVTSANGELRFHSEALADMAVTLGLFAERRRSRVDSITALGDTASGLVLKPLDVTGFRTIHTGLDQFAVFGEASRSLTSSLTVTGGFRFFHYFREAGGEIVIPNLITGTADIAPGQFTTRENGSNYKAQLAWRPARGLLGYIQIADGFRPGGVNITPALTETERTYHADSLRSYEAGLRAHLPGPALDLQLAAYHIDWSDMIYSANSANSAFTYNTNVGDVDIDGVELGLEWKPVPGGTFSLNATWTDSRLAEN</sequence>
<evidence type="ECO:0000256" key="4">
    <source>
        <dbReference type="ARBA" id="ARBA00022496"/>
    </source>
</evidence>
<dbReference type="InterPro" id="IPR011662">
    <property type="entry name" value="Secretin/TonB_short_N"/>
</dbReference>
<keyword evidence="14" id="KW-0675">Receptor</keyword>
<feature type="domain" description="Secretin/TonB short N-terminal" evidence="13">
    <location>
        <begin position="37"/>
        <end position="88"/>
    </location>
</feature>
<comment type="caution">
    <text evidence="14">The sequence shown here is derived from an EMBL/GenBank/DDBJ whole genome shotgun (WGS) entry which is preliminary data.</text>
</comment>
<dbReference type="InterPro" id="IPR039426">
    <property type="entry name" value="TonB-dep_rcpt-like"/>
</dbReference>
<keyword evidence="10 11" id="KW-0998">Cell outer membrane</keyword>
<dbReference type="SUPFAM" id="SSF56935">
    <property type="entry name" value="Porins"/>
    <property type="match status" value="1"/>
</dbReference>
<evidence type="ECO:0000256" key="1">
    <source>
        <dbReference type="ARBA" id="ARBA00004571"/>
    </source>
</evidence>
<evidence type="ECO:0000256" key="3">
    <source>
        <dbReference type="ARBA" id="ARBA00022452"/>
    </source>
</evidence>
<dbReference type="InterPro" id="IPR012910">
    <property type="entry name" value="Plug_dom"/>
</dbReference>
<dbReference type="InterPro" id="IPR036942">
    <property type="entry name" value="Beta-barrel_TonB_sf"/>
</dbReference>
<reference evidence="14" key="1">
    <citation type="submission" date="2020-11" db="EMBL/GenBank/DDBJ databases">
        <title>Novosphingobium aureum sp. nov., a marine bacterium isolated from sediment of a salt flat.</title>
        <authorList>
            <person name="Yoo Y."/>
            <person name="Kim J.-J."/>
        </authorList>
    </citation>
    <scope>NUCLEOTIDE SEQUENCE</scope>
    <source>
        <strain evidence="14">YJ-S2-02</strain>
    </source>
</reference>
<proteinExistence type="inferred from homology"/>
<organism evidence="14 15">
    <name type="scientific">Novosphingobium aureum</name>
    <dbReference type="NCBI Taxonomy" id="2792964"/>
    <lineage>
        <taxon>Bacteria</taxon>
        <taxon>Pseudomonadati</taxon>
        <taxon>Pseudomonadota</taxon>
        <taxon>Alphaproteobacteria</taxon>
        <taxon>Sphingomonadales</taxon>
        <taxon>Sphingomonadaceae</taxon>
        <taxon>Novosphingobium</taxon>
    </lineage>
</organism>
<keyword evidence="5 11" id="KW-0812">Transmembrane</keyword>
<dbReference type="InterPro" id="IPR000531">
    <property type="entry name" value="Beta-barrel_TonB"/>
</dbReference>
<evidence type="ECO:0000256" key="5">
    <source>
        <dbReference type="ARBA" id="ARBA00022692"/>
    </source>
</evidence>
<dbReference type="GO" id="GO:0006826">
    <property type="term" value="P:iron ion transport"/>
    <property type="evidence" value="ECO:0007669"/>
    <property type="project" value="UniProtKB-KW"/>
</dbReference>
<accession>A0A931H8S6</accession>